<keyword evidence="2" id="KW-1185">Reference proteome</keyword>
<proteinExistence type="predicted"/>
<sequence>MEKAAQHLLKASTYLINDLPSPQLCSFLELLSVKSIDNLERINSNSIPPDPQTSPISTTTSNKENISDAWQTLSTDPILWLDRLSSVWRILKPWEIQLEYKKGSLKQECPWLPLCTRVVQCTLVTLQQQQEKQRVIEHCCRTIRFLIRSMGQQSIVFIEPLANQIILVYGRFPHSCLLYLASILVDEYGNLEFVQPGMLSMLENLATRALLLLSSVPNGSEMNPDTVDDLYRLAVRFVQRSPSSVFSHQISAHLLQNAINGLNICQVDANRSLSKFIMEVIDVAAGKRKETSIQVADVQRVKQLLLSLCPQIMLSSVSAALFHLSTLLSKEMAEIMFGLIQLDKQVMV</sequence>
<reference evidence="1" key="1">
    <citation type="submission" date="2023-11" db="EMBL/GenBank/DDBJ databases">
        <authorList>
            <person name="Poullet M."/>
        </authorList>
    </citation>
    <scope>NUCLEOTIDE SEQUENCE</scope>
    <source>
        <strain evidence="1">E1834</strain>
    </source>
</reference>
<gene>
    <name evidence="1" type="ORF">MENTE1834_LOCUS23210</name>
</gene>
<dbReference type="Proteomes" id="UP001497535">
    <property type="component" value="Unassembled WGS sequence"/>
</dbReference>
<protein>
    <submittedName>
        <fullName evidence="1">Uncharacterized protein</fullName>
    </submittedName>
</protein>
<evidence type="ECO:0000313" key="1">
    <source>
        <dbReference type="EMBL" id="CAK5076346.1"/>
    </source>
</evidence>
<evidence type="ECO:0000313" key="2">
    <source>
        <dbReference type="Proteomes" id="UP001497535"/>
    </source>
</evidence>
<accession>A0ACB0ZBL2</accession>
<comment type="caution">
    <text evidence="1">The sequence shown here is derived from an EMBL/GenBank/DDBJ whole genome shotgun (WGS) entry which is preliminary data.</text>
</comment>
<name>A0ACB0ZBL2_MELEN</name>
<dbReference type="EMBL" id="CAVMJV010000030">
    <property type="protein sequence ID" value="CAK5076346.1"/>
    <property type="molecule type" value="Genomic_DNA"/>
</dbReference>
<organism evidence="1 2">
    <name type="scientific">Meloidogyne enterolobii</name>
    <name type="common">Root-knot nematode worm</name>
    <name type="synonym">Meloidogyne mayaguensis</name>
    <dbReference type="NCBI Taxonomy" id="390850"/>
    <lineage>
        <taxon>Eukaryota</taxon>
        <taxon>Metazoa</taxon>
        <taxon>Ecdysozoa</taxon>
        <taxon>Nematoda</taxon>
        <taxon>Chromadorea</taxon>
        <taxon>Rhabditida</taxon>
        <taxon>Tylenchina</taxon>
        <taxon>Tylenchomorpha</taxon>
        <taxon>Tylenchoidea</taxon>
        <taxon>Meloidogynidae</taxon>
        <taxon>Meloidogyninae</taxon>
        <taxon>Meloidogyne</taxon>
    </lineage>
</organism>